<dbReference type="InterPro" id="IPR003646">
    <property type="entry name" value="SH3-like_bac-type"/>
</dbReference>
<proteinExistence type="predicted"/>
<feature type="region of interest" description="Disordered" evidence="1">
    <location>
        <begin position="1"/>
        <end position="37"/>
    </location>
</feature>
<protein>
    <recommendedName>
        <fullName evidence="2">SH3b domain-containing protein</fullName>
    </recommendedName>
</protein>
<gene>
    <name evidence="3" type="ORF">GCM10022236_43380</name>
</gene>
<feature type="domain" description="SH3b" evidence="2">
    <location>
        <begin position="784"/>
        <end position="845"/>
    </location>
</feature>
<evidence type="ECO:0000256" key="1">
    <source>
        <dbReference type="SAM" id="MobiDB-lite"/>
    </source>
</evidence>
<sequence>MTPTRGRGPTPPKRTPPKRAPRNEPRRFARYDPTGTDHPVLELQAAAGNHAVSGLLVQRHPVAGTPVHRHTRADLFDPPGTTFADFERSVRRQADWFAEPSLTAADRADLHALLRRAAEGPQILAGAGDLPLADLRALPAADWTALAAFGRACQGTDTVQIADATAYTLPNRLKLGRTLVALEAVIPPAVLNRTVSEAQLGDVDSGGLVPKIAAYWTTFTPSLQEGYDPGPGAKGPEFELVLELIKRTGHSPFLPLLGRIRNLHRLTEAALLRLKTNFADHSHTKRVDVVLLTGHDPSGSFRSDRSMLEDLIVNSPNLVLVLEGQASLAAITAEVPVLAASYGKPDSTGVPRLGQVMISGHGTARSVGLAGSGVPNAAGKYPHESIDLDNNLAQSKALIDALLTNMDPATAKMVFNGCLVGANPVAAGTPNAAIAGQIGATPSLATYVQQRAAALGLPPGFSTLAARASVSAPSSFHNGAGDLAFDYPRDPDAFGPAAGYVATGIEPEGLFTAAVEVAALSSPATAETLLRSRLARPADPSDWWDTCTRALVTVALRPIGVGAGISAERLNGFAHLADTPFLSHFGGEFNVGAGTWVNNVNPHPDAADVYATIVATSFMSAPTEQEAIIGRFTLEQGWLALGGARVGPLITFLDGTPATFTARTMQAHLDPVVLAGQSATLFPAGGPTSSGRLRLALAWLFADPANADVQAYLNAQVNTPASGPELNAALTAELGGILDTQVLDKLGRLVATVPPAAPGGVALPAANAEVDASGTNKVRIEPQPYPATVQAAAVNVRDKPGMHGAVIAVVHLGDVLDVAGFTHDWAAVDRNGRLGFVHRTLVSAP</sequence>
<reference evidence="4" key="1">
    <citation type="journal article" date="2019" name="Int. J. Syst. Evol. Microbiol.">
        <title>The Global Catalogue of Microorganisms (GCM) 10K type strain sequencing project: providing services to taxonomists for standard genome sequencing and annotation.</title>
        <authorList>
            <consortium name="The Broad Institute Genomics Platform"/>
            <consortium name="The Broad Institute Genome Sequencing Center for Infectious Disease"/>
            <person name="Wu L."/>
            <person name="Ma J."/>
        </authorList>
    </citation>
    <scope>NUCLEOTIDE SEQUENCE [LARGE SCALE GENOMIC DNA]</scope>
    <source>
        <strain evidence="4">JCM 16929</strain>
    </source>
</reference>
<dbReference type="EMBL" id="BAABAB010000039">
    <property type="protein sequence ID" value="GAA3636058.1"/>
    <property type="molecule type" value="Genomic_DNA"/>
</dbReference>
<feature type="compositionally biased region" description="Basic and acidic residues" evidence="1">
    <location>
        <begin position="21"/>
        <end position="30"/>
    </location>
</feature>
<evidence type="ECO:0000313" key="3">
    <source>
        <dbReference type="EMBL" id="GAA3636058.1"/>
    </source>
</evidence>
<dbReference type="SMART" id="SM00287">
    <property type="entry name" value="SH3b"/>
    <property type="match status" value="1"/>
</dbReference>
<organism evidence="3 4">
    <name type="scientific">Microlunatus ginsengisoli</name>
    <dbReference type="NCBI Taxonomy" id="363863"/>
    <lineage>
        <taxon>Bacteria</taxon>
        <taxon>Bacillati</taxon>
        <taxon>Actinomycetota</taxon>
        <taxon>Actinomycetes</taxon>
        <taxon>Propionibacteriales</taxon>
        <taxon>Propionibacteriaceae</taxon>
        <taxon>Microlunatus</taxon>
    </lineage>
</organism>
<keyword evidence="4" id="KW-1185">Reference proteome</keyword>
<evidence type="ECO:0000259" key="2">
    <source>
        <dbReference type="SMART" id="SM00287"/>
    </source>
</evidence>
<dbReference type="Gene3D" id="2.30.30.40">
    <property type="entry name" value="SH3 Domains"/>
    <property type="match status" value="1"/>
</dbReference>
<name>A0ABP7AM95_9ACTN</name>
<evidence type="ECO:0000313" key="4">
    <source>
        <dbReference type="Proteomes" id="UP001501490"/>
    </source>
</evidence>
<dbReference type="RefSeq" id="WP_344808510.1">
    <property type="nucleotide sequence ID" value="NZ_BAABAB010000039.1"/>
</dbReference>
<dbReference type="Proteomes" id="UP001501490">
    <property type="component" value="Unassembled WGS sequence"/>
</dbReference>
<comment type="caution">
    <text evidence="3">The sequence shown here is derived from an EMBL/GenBank/DDBJ whole genome shotgun (WGS) entry which is preliminary data.</text>
</comment>
<accession>A0ABP7AM95</accession>